<accession>U1MTF1</accession>
<dbReference type="Pfam" id="PF24442">
    <property type="entry name" value="DUF7561"/>
    <property type="match status" value="1"/>
</dbReference>
<reference evidence="1 2" key="1">
    <citation type="journal article" date="2013" name="PLoS ONE">
        <title>Assembly-driven community genomics of a hypersaline microbial ecosystem.</title>
        <authorList>
            <person name="Podell S."/>
            <person name="Ugalde J.A."/>
            <person name="Narasingarao P."/>
            <person name="Banfield J.F."/>
            <person name="Heidelberg K.B."/>
            <person name="Allen E.E."/>
        </authorList>
    </citation>
    <scope>NUCLEOTIDE SEQUENCE [LARGE SCALE GENOMIC DNA]</scope>
    <source>
        <strain evidence="2">J07HQW1</strain>
    </source>
</reference>
<proteinExistence type="predicted"/>
<evidence type="ECO:0008006" key="3">
    <source>
        <dbReference type="Google" id="ProtNLM"/>
    </source>
</evidence>
<dbReference type="STRING" id="1238424.J07HQW1_03603"/>
<dbReference type="EMBL" id="KE356560">
    <property type="protein sequence ID" value="ERG93539.1"/>
    <property type="molecule type" value="Genomic_DNA"/>
</dbReference>
<dbReference type="Proteomes" id="UP000030649">
    <property type="component" value="Unassembled WGS sequence"/>
</dbReference>
<protein>
    <recommendedName>
        <fullName evidence="3">Small CPxCG-related zinc finger protein</fullName>
    </recommendedName>
</protein>
<evidence type="ECO:0000313" key="1">
    <source>
        <dbReference type="EMBL" id="ERG93539.1"/>
    </source>
</evidence>
<dbReference type="AlphaFoldDB" id="U1MTF1"/>
<sequence>MIRDSDSHRRRFIYCPDNHDMATQPCETCGRPVRIAGGIGDLWSFETDPTGGMTLELDDGGEFFLCHDCIGQLPTDRVVTSDDVNTL</sequence>
<name>U1MTF1_9EURY</name>
<evidence type="ECO:0000313" key="2">
    <source>
        <dbReference type="Proteomes" id="UP000030649"/>
    </source>
</evidence>
<dbReference type="InterPro" id="IPR055983">
    <property type="entry name" value="DUF7561"/>
</dbReference>
<gene>
    <name evidence="1" type="ORF">J07HQW1_03603</name>
</gene>
<dbReference type="HOGENOM" id="CLU_184177_0_0_2"/>
<organism evidence="1 2">
    <name type="scientific">Haloquadratum walsbyi J07HQW1</name>
    <dbReference type="NCBI Taxonomy" id="1238424"/>
    <lineage>
        <taxon>Archaea</taxon>
        <taxon>Methanobacteriati</taxon>
        <taxon>Methanobacteriota</taxon>
        <taxon>Stenosarchaea group</taxon>
        <taxon>Halobacteria</taxon>
        <taxon>Halobacteriales</taxon>
        <taxon>Haloferacaceae</taxon>
        <taxon>Haloquadratum</taxon>
    </lineage>
</organism>